<dbReference type="Pfam" id="PF01476">
    <property type="entry name" value="LysM"/>
    <property type="match status" value="1"/>
</dbReference>
<feature type="region of interest" description="Disordered" evidence="1">
    <location>
        <begin position="299"/>
        <end position="319"/>
    </location>
</feature>
<dbReference type="Gene3D" id="1.10.101.10">
    <property type="entry name" value="PGBD-like superfamily/PGBD"/>
    <property type="match status" value="1"/>
</dbReference>
<reference evidence="3 4" key="1">
    <citation type="submission" date="2024-06" db="EMBL/GenBank/DDBJ databases">
        <title>The Natural Products Discovery Center: Release of the First 8490 Sequenced Strains for Exploring Actinobacteria Biosynthetic Diversity.</title>
        <authorList>
            <person name="Kalkreuter E."/>
            <person name="Kautsar S.A."/>
            <person name="Yang D."/>
            <person name="Bader C.D."/>
            <person name="Teijaro C.N."/>
            <person name="Fluegel L."/>
            <person name="Davis C.M."/>
            <person name="Simpson J.R."/>
            <person name="Lauterbach L."/>
            <person name="Steele A.D."/>
            <person name="Gui C."/>
            <person name="Meng S."/>
            <person name="Li G."/>
            <person name="Viehrig K."/>
            <person name="Ye F."/>
            <person name="Su P."/>
            <person name="Kiefer A.F."/>
            <person name="Nichols A."/>
            <person name="Cepeda A.J."/>
            <person name="Yan W."/>
            <person name="Fan B."/>
            <person name="Jiang Y."/>
            <person name="Adhikari A."/>
            <person name="Zheng C.-J."/>
            <person name="Schuster L."/>
            <person name="Cowan T.M."/>
            <person name="Smanski M.J."/>
            <person name="Chevrette M.G."/>
            <person name="De Carvalho L.P.S."/>
            <person name="Shen B."/>
        </authorList>
    </citation>
    <scope>NUCLEOTIDE SEQUENCE [LARGE SCALE GENOMIC DNA]</scope>
    <source>
        <strain evidence="3 4">NPDC006434</strain>
    </source>
</reference>
<accession>A0ABV2V0K8</accession>
<dbReference type="SMART" id="SM00257">
    <property type="entry name" value="LysM"/>
    <property type="match status" value="1"/>
</dbReference>
<dbReference type="RefSeq" id="WP_355398144.1">
    <property type="nucleotide sequence ID" value="NZ_JBEGHN010000001.1"/>
</dbReference>
<keyword evidence="4" id="KW-1185">Reference proteome</keyword>
<proteinExistence type="predicted"/>
<feature type="region of interest" description="Disordered" evidence="1">
    <location>
        <begin position="69"/>
        <end position="88"/>
    </location>
</feature>
<evidence type="ECO:0000256" key="1">
    <source>
        <dbReference type="SAM" id="MobiDB-lite"/>
    </source>
</evidence>
<gene>
    <name evidence="3" type="ORF">ABZZ21_20455</name>
</gene>
<dbReference type="Proteomes" id="UP001550210">
    <property type="component" value="Unassembled WGS sequence"/>
</dbReference>
<dbReference type="InterPro" id="IPR047763">
    <property type="entry name" value="PG_bind_dom_phiBT1-type"/>
</dbReference>
<dbReference type="InterPro" id="IPR036779">
    <property type="entry name" value="LysM_dom_sf"/>
</dbReference>
<dbReference type="EMBL" id="JBEXPZ010000025">
    <property type="protein sequence ID" value="MET9846892.1"/>
    <property type="molecule type" value="Genomic_DNA"/>
</dbReference>
<evidence type="ECO:0000313" key="4">
    <source>
        <dbReference type="Proteomes" id="UP001550210"/>
    </source>
</evidence>
<evidence type="ECO:0000259" key="2">
    <source>
        <dbReference type="PROSITE" id="PS51782"/>
    </source>
</evidence>
<dbReference type="InterPro" id="IPR036365">
    <property type="entry name" value="PGBD-like_sf"/>
</dbReference>
<dbReference type="NCBIfam" id="NF038080">
    <property type="entry name" value="PG_bind_siph"/>
    <property type="match status" value="1"/>
</dbReference>
<name>A0ABV2V0K8_9ACTN</name>
<dbReference type="InterPro" id="IPR018392">
    <property type="entry name" value="LysM"/>
</dbReference>
<dbReference type="PANTHER" id="PTHR33734">
    <property type="entry name" value="LYSM DOMAIN-CONTAINING GPI-ANCHORED PROTEIN 2"/>
    <property type="match status" value="1"/>
</dbReference>
<protein>
    <submittedName>
        <fullName evidence="3">Peptidoglycan-binding protein</fullName>
    </submittedName>
</protein>
<dbReference type="PROSITE" id="PS51782">
    <property type="entry name" value="LYSM"/>
    <property type="match status" value="1"/>
</dbReference>
<sequence length="456" mass="48794">MTTFHVAVDHPDPDTHGITTTYLGTVDQAHIDRVSAIAALPGSERQVKEHPRHEGAFMVLRDDGDLDVYEPTSPAEHAAHEPDPLPEARDDSVDRFVRTLSSDSHTLGNVPHGASGPAYIDGVTRFGAQRIGGPMDTPLEPPRAVWHTTESPAGGNYFTSVAAYLIRAGAEPQVIYCPVTDRLGQFGPLNLSARALKNDGTKRTNRTGKVCIQIEVLGRARAPWTKGFDPKTKPNFQRLLTAIRAHGIPDVWPVGAPPATAAAATERPRTTWENKGGHYGHSQIPGQDHWDPGAIDTEIVPGRPRSVGGGTTPDTGSGTYTVKAGDTLTSIAAAHRTNVSALLSLNGIKDADQISVGQKLKLPTAAPAKPPAPRYEPFPGTAFFHAGRRSPLVTALGRRLVELGFGKHYTSGPGPEWSEADRRNVAAFQRSRPELAGDADGIPGPRTWAALKIPKL</sequence>
<feature type="compositionally biased region" description="Basic and acidic residues" evidence="1">
    <location>
        <begin position="77"/>
        <end position="88"/>
    </location>
</feature>
<dbReference type="InterPro" id="IPR036366">
    <property type="entry name" value="PGBDSf"/>
</dbReference>
<evidence type="ECO:0000313" key="3">
    <source>
        <dbReference type="EMBL" id="MET9846892.1"/>
    </source>
</evidence>
<organism evidence="3 4">
    <name type="scientific">Streptomyces ossamyceticus</name>
    <dbReference type="NCBI Taxonomy" id="249581"/>
    <lineage>
        <taxon>Bacteria</taxon>
        <taxon>Bacillati</taxon>
        <taxon>Actinomycetota</taxon>
        <taxon>Actinomycetes</taxon>
        <taxon>Kitasatosporales</taxon>
        <taxon>Streptomycetaceae</taxon>
        <taxon>Streptomyces</taxon>
    </lineage>
</organism>
<dbReference type="PANTHER" id="PTHR33734:SF22">
    <property type="entry name" value="MEMBRANE-BOUND LYTIC MUREIN TRANSGLYCOSYLASE D"/>
    <property type="match status" value="1"/>
</dbReference>
<feature type="domain" description="LysM" evidence="2">
    <location>
        <begin position="318"/>
        <end position="362"/>
    </location>
</feature>
<dbReference type="CDD" id="cd00118">
    <property type="entry name" value="LysM"/>
    <property type="match status" value="1"/>
</dbReference>
<comment type="caution">
    <text evidence="3">The sequence shown here is derived from an EMBL/GenBank/DDBJ whole genome shotgun (WGS) entry which is preliminary data.</text>
</comment>
<dbReference type="SUPFAM" id="SSF47090">
    <property type="entry name" value="PGBD-like"/>
    <property type="match status" value="1"/>
</dbReference>
<dbReference type="SUPFAM" id="SSF54106">
    <property type="entry name" value="LysM domain"/>
    <property type="match status" value="1"/>
</dbReference>
<dbReference type="Gene3D" id="3.10.350.10">
    <property type="entry name" value="LysM domain"/>
    <property type="match status" value="1"/>
</dbReference>